<proteinExistence type="predicted"/>
<feature type="compositionally biased region" description="Polar residues" evidence="1">
    <location>
        <begin position="472"/>
        <end position="483"/>
    </location>
</feature>
<gene>
    <name evidence="2" type="ORF">JOB18_038260</name>
</gene>
<feature type="compositionally biased region" description="Basic and acidic residues" evidence="1">
    <location>
        <begin position="523"/>
        <end position="538"/>
    </location>
</feature>
<reference evidence="2 3" key="1">
    <citation type="journal article" date="2021" name="Sci. Rep.">
        <title>Chromosome anchoring in Senegalese sole (Solea senegalensis) reveals sex-associated markers and genome rearrangements in flatfish.</title>
        <authorList>
            <person name="Guerrero-Cozar I."/>
            <person name="Gomez-Garrido J."/>
            <person name="Berbel C."/>
            <person name="Martinez-Blanch J.F."/>
            <person name="Alioto T."/>
            <person name="Claros M.G."/>
            <person name="Gagnaire P.A."/>
            <person name="Manchado M."/>
        </authorList>
    </citation>
    <scope>NUCLEOTIDE SEQUENCE [LARGE SCALE GENOMIC DNA]</scope>
    <source>
        <strain evidence="2">Sse05_10M</strain>
    </source>
</reference>
<comment type="caution">
    <text evidence="2">The sequence shown here is derived from an EMBL/GenBank/DDBJ whole genome shotgun (WGS) entry which is preliminary data.</text>
</comment>
<dbReference type="EMBL" id="JAGKHQ010000013">
    <property type="protein sequence ID" value="KAG7501038.1"/>
    <property type="molecule type" value="Genomic_DNA"/>
</dbReference>
<name>A0AAV6R7T4_SOLSE</name>
<feature type="region of interest" description="Disordered" evidence="1">
    <location>
        <begin position="468"/>
        <end position="538"/>
    </location>
</feature>
<reference evidence="2" key="2">
    <citation type="submission" date="2021-03" db="EMBL/GenBank/DDBJ databases">
        <authorList>
            <person name="Guerrero-Cozar I."/>
            <person name="Gomez-Garrido J."/>
            <person name="Berbel C."/>
            <person name="Martinez-Blanch J.F."/>
            <person name="Alioto T."/>
            <person name="Claros M.G."/>
            <person name="Gagnaire P.A."/>
            <person name="Manchado M."/>
        </authorList>
    </citation>
    <scope>NUCLEOTIDE SEQUENCE</scope>
    <source>
        <strain evidence="2">Sse05_10M</strain>
        <tissue evidence="2">Blood</tissue>
    </source>
</reference>
<dbReference type="AlphaFoldDB" id="A0AAV6R7T4"/>
<sequence>MVHHVIGRKHRQKYVEVQRPDLVTWDKQSLTNQGGKIMRAKAEIIERQDGRGQPVPIASRGSEGRLNMSRALPKQYKNRDQRFLQTRQDVPSRLTGPKDYENEYGHQEFSDTPQFHQEEPYRETDRMVYQSEDDRSDAHMEEERGRVDYRRNNYGGEYVEDPQGSTEYEPGGDACYYPQEKVPMPHGHKPHVEYYPEKAASYRRPNTESDPLKEFYSEEVRRQQIRSEHQRTQRIYPEEQRQWSLDRESVRHTSKNRASMQGFSEPEAKRHCIAPMENDQSHHHLFNVIKDYQHTLREPLEEPGPSINALPSSERKMHITKSMSGIPEPFRRFLTGATGEEQHGKRRRKSRFSDATAEEVELTQEMIRNEFGPPNPKFARPSRLNVPLRPETHATHNAELYTESQTPHHSEDYHGGGSENVFDMLKGLEIENAEDANFLKSKLCNLLKEFKAKKSEKTVTQGGTVFSRDYNRLNTDPQLSSGLQYDRPLDEDLDLRRPQDLSFKDDHRRQSWKQQEYTPDEQLQEHHHSVRREPEHNYRGRYEDVFGCPGMSHTFPATCSDETVQYTERLEEPMHPIDHRPAAKRYFDSHSPSPSRHMEEGRRMHRIPRYSNNLDKITSTLLELVARK</sequence>
<dbReference type="EMBL" id="JAGKHQ010000013">
    <property type="protein sequence ID" value="KAG7501040.1"/>
    <property type="molecule type" value="Genomic_DNA"/>
</dbReference>
<evidence type="ECO:0000313" key="3">
    <source>
        <dbReference type="Proteomes" id="UP000693946"/>
    </source>
</evidence>
<dbReference type="Proteomes" id="UP000693946">
    <property type="component" value="Linkage Group LG20"/>
</dbReference>
<feature type="region of interest" description="Disordered" evidence="1">
    <location>
        <begin position="246"/>
        <end position="265"/>
    </location>
</feature>
<feature type="compositionally biased region" description="Basic and acidic residues" evidence="1">
    <location>
        <begin position="487"/>
        <end position="509"/>
    </location>
</feature>
<evidence type="ECO:0000256" key="1">
    <source>
        <dbReference type="SAM" id="MobiDB-lite"/>
    </source>
</evidence>
<organism evidence="2 3">
    <name type="scientific">Solea senegalensis</name>
    <name type="common">Senegalese sole</name>
    <dbReference type="NCBI Taxonomy" id="28829"/>
    <lineage>
        <taxon>Eukaryota</taxon>
        <taxon>Metazoa</taxon>
        <taxon>Chordata</taxon>
        <taxon>Craniata</taxon>
        <taxon>Vertebrata</taxon>
        <taxon>Euteleostomi</taxon>
        <taxon>Actinopterygii</taxon>
        <taxon>Neopterygii</taxon>
        <taxon>Teleostei</taxon>
        <taxon>Neoteleostei</taxon>
        <taxon>Acanthomorphata</taxon>
        <taxon>Carangaria</taxon>
        <taxon>Pleuronectiformes</taxon>
        <taxon>Pleuronectoidei</taxon>
        <taxon>Soleidae</taxon>
        <taxon>Solea</taxon>
    </lineage>
</organism>
<protein>
    <submittedName>
        <fullName evidence="2">Uncharacterized protein</fullName>
    </submittedName>
</protein>
<feature type="region of interest" description="Disordered" evidence="1">
    <location>
        <begin position="337"/>
        <end position="356"/>
    </location>
</feature>
<keyword evidence="3" id="KW-1185">Reference proteome</keyword>
<dbReference type="EMBL" id="JAGKHQ010000013">
    <property type="protein sequence ID" value="KAG7501039.1"/>
    <property type="molecule type" value="Genomic_DNA"/>
</dbReference>
<evidence type="ECO:0000313" key="2">
    <source>
        <dbReference type="EMBL" id="KAG7501040.1"/>
    </source>
</evidence>
<accession>A0AAV6R7T4</accession>